<keyword evidence="1" id="KW-0732">Signal</keyword>
<comment type="caution">
    <text evidence="3">The sequence shown here is derived from an EMBL/GenBank/DDBJ whole genome shotgun (WGS) entry which is preliminary data.</text>
</comment>
<gene>
    <name evidence="3" type="ORF">JKJ07_02290</name>
</gene>
<dbReference type="Pfam" id="PF00144">
    <property type="entry name" value="Beta-lactamase"/>
    <property type="match status" value="1"/>
</dbReference>
<accession>A0ABS1VEM3</accession>
<dbReference type="Proteomes" id="UP000598996">
    <property type="component" value="Unassembled WGS sequence"/>
</dbReference>
<feature type="chain" id="PRO_5045834572" evidence="1">
    <location>
        <begin position="21"/>
        <end position="146"/>
    </location>
</feature>
<dbReference type="SUPFAM" id="SSF56601">
    <property type="entry name" value="beta-lactamase/transpeptidase-like"/>
    <property type="match status" value="1"/>
</dbReference>
<protein>
    <submittedName>
        <fullName evidence="3">Beta-lactamase family protein</fullName>
    </submittedName>
</protein>
<feature type="domain" description="Beta-lactamase-related" evidence="2">
    <location>
        <begin position="36"/>
        <end position="136"/>
    </location>
</feature>
<proteinExistence type="predicted"/>
<dbReference type="InterPro" id="IPR001466">
    <property type="entry name" value="Beta-lactam-related"/>
</dbReference>
<feature type="signal peptide" evidence="1">
    <location>
        <begin position="1"/>
        <end position="20"/>
    </location>
</feature>
<evidence type="ECO:0000259" key="2">
    <source>
        <dbReference type="Pfam" id="PF00144"/>
    </source>
</evidence>
<dbReference type="RefSeq" id="WP_202989465.1">
    <property type="nucleotide sequence ID" value="NZ_JAENHO010000001.1"/>
</dbReference>
<evidence type="ECO:0000256" key="1">
    <source>
        <dbReference type="SAM" id="SignalP"/>
    </source>
</evidence>
<organism evidence="3 4">
    <name type="scientific">Paractinoplanes lichenicola</name>
    <dbReference type="NCBI Taxonomy" id="2802976"/>
    <lineage>
        <taxon>Bacteria</taxon>
        <taxon>Bacillati</taxon>
        <taxon>Actinomycetota</taxon>
        <taxon>Actinomycetes</taxon>
        <taxon>Micromonosporales</taxon>
        <taxon>Micromonosporaceae</taxon>
        <taxon>Paractinoplanes</taxon>
    </lineage>
</organism>
<dbReference type="PANTHER" id="PTHR46825">
    <property type="entry name" value="D-ALANYL-D-ALANINE-CARBOXYPEPTIDASE/ENDOPEPTIDASE AMPH"/>
    <property type="match status" value="1"/>
</dbReference>
<name>A0ABS1VEM3_9ACTN</name>
<dbReference type="Gene3D" id="3.40.710.10">
    <property type="entry name" value="DD-peptidase/beta-lactamase superfamily"/>
    <property type="match status" value="1"/>
</dbReference>
<evidence type="ECO:0000313" key="3">
    <source>
        <dbReference type="EMBL" id="MBL7253132.1"/>
    </source>
</evidence>
<reference evidence="3 4" key="1">
    <citation type="submission" date="2021-01" db="EMBL/GenBank/DDBJ databases">
        <title>Actinoplanes sp. nov. LDG1-01 isolated from lichen.</title>
        <authorList>
            <person name="Saeng-In P."/>
            <person name="Phongsopitanun W."/>
            <person name="Kanchanasin P."/>
            <person name="Yuki M."/>
            <person name="Kudo T."/>
            <person name="Ohkuma M."/>
            <person name="Tanasupawat S."/>
        </authorList>
    </citation>
    <scope>NUCLEOTIDE SEQUENCE [LARGE SCALE GENOMIC DNA]</scope>
    <source>
        <strain evidence="3 4">LDG1-01</strain>
    </source>
</reference>
<evidence type="ECO:0000313" key="4">
    <source>
        <dbReference type="Proteomes" id="UP000598996"/>
    </source>
</evidence>
<dbReference type="InterPro" id="IPR012338">
    <property type="entry name" value="Beta-lactam/transpept-like"/>
</dbReference>
<dbReference type="InterPro" id="IPR050491">
    <property type="entry name" value="AmpC-like"/>
</dbReference>
<sequence>MWRNLVLMGVALVTASTAGAAPKPELQRDADAIVRAGAAGVLAEVRTGTHTTVVRSGPVPWNAYHRINSTTKIFTATTVLQLVGEGRLRLTDTVEQLLPGVVQGNGHDGPKITVRQLLQHTSGLPESAEELPINQARTAEGFAAAG</sequence>
<dbReference type="PANTHER" id="PTHR46825:SF7">
    <property type="entry name" value="D-ALANYL-D-ALANINE CARBOXYPEPTIDASE"/>
    <property type="match status" value="1"/>
</dbReference>
<dbReference type="EMBL" id="JAENHO010000001">
    <property type="protein sequence ID" value="MBL7253132.1"/>
    <property type="molecule type" value="Genomic_DNA"/>
</dbReference>
<keyword evidence="4" id="KW-1185">Reference proteome</keyword>